<dbReference type="EMBL" id="RIAR02000001">
    <property type="protein sequence ID" value="NSL85663.1"/>
    <property type="molecule type" value="Genomic_DNA"/>
</dbReference>
<proteinExistence type="inferred from homology"/>
<feature type="domain" description="Hydroxymethylglutaryl-coenzyme A synthase C-terminal" evidence="4">
    <location>
        <begin position="280"/>
        <end position="416"/>
    </location>
</feature>
<evidence type="ECO:0000313" key="5">
    <source>
        <dbReference type="EMBL" id="NSL85663.1"/>
    </source>
</evidence>
<comment type="similarity">
    <text evidence="1">Belongs to the thiolase-like superfamily. HMG-CoA synthase family.</text>
</comment>
<reference evidence="5" key="1">
    <citation type="submission" date="2020-05" db="EMBL/GenBank/DDBJ databases">
        <title>Chitinophaga laudate sp. nov., isolated from a tropical peat swamp.</title>
        <authorList>
            <person name="Goh C.B.S."/>
            <person name="Lee M.S."/>
            <person name="Parimannan S."/>
            <person name="Pasbakhsh P."/>
            <person name="Yule C.M."/>
            <person name="Rajandas H."/>
            <person name="Loke S."/>
            <person name="Croft L."/>
            <person name="Tan J.B.L."/>
        </authorList>
    </citation>
    <scope>NUCLEOTIDE SEQUENCE</scope>
    <source>
        <strain evidence="5">Mgbs1</strain>
    </source>
</reference>
<organism evidence="5 6">
    <name type="scientific">Chitinophaga solisilvae</name>
    <dbReference type="NCBI Taxonomy" id="1233460"/>
    <lineage>
        <taxon>Bacteria</taxon>
        <taxon>Pseudomonadati</taxon>
        <taxon>Bacteroidota</taxon>
        <taxon>Chitinophagia</taxon>
        <taxon>Chitinophagales</taxon>
        <taxon>Chitinophagaceae</taxon>
        <taxon>Chitinophaga</taxon>
    </lineage>
</organism>
<gene>
    <name evidence="5" type="ORF">ECE50_002395</name>
</gene>
<dbReference type="Proteomes" id="UP000281028">
    <property type="component" value="Unassembled WGS sequence"/>
</dbReference>
<dbReference type="GO" id="GO:0006084">
    <property type="term" value="P:acetyl-CoA metabolic process"/>
    <property type="evidence" value="ECO:0007669"/>
    <property type="project" value="InterPro"/>
</dbReference>
<dbReference type="GO" id="GO:0004421">
    <property type="term" value="F:hydroxymethylglutaryl-CoA synthase activity"/>
    <property type="evidence" value="ECO:0007669"/>
    <property type="project" value="InterPro"/>
</dbReference>
<evidence type="ECO:0000259" key="3">
    <source>
        <dbReference type="Pfam" id="PF01154"/>
    </source>
</evidence>
<comment type="caution">
    <text evidence="5">The sequence shown here is derived from an EMBL/GenBank/DDBJ whole genome shotgun (WGS) entry which is preliminary data.</text>
</comment>
<evidence type="ECO:0000256" key="2">
    <source>
        <dbReference type="ARBA" id="ARBA00022679"/>
    </source>
</evidence>
<evidence type="ECO:0000313" key="6">
    <source>
        <dbReference type="Proteomes" id="UP000281028"/>
    </source>
</evidence>
<keyword evidence="2" id="KW-0808">Transferase</keyword>
<dbReference type="CDD" id="cd00827">
    <property type="entry name" value="init_cond_enzymes"/>
    <property type="match status" value="1"/>
</dbReference>
<dbReference type="InterPro" id="IPR013746">
    <property type="entry name" value="HMG_CoA_synt_C_dom"/>
</dbReference>
<evidence type="ECO:0000259" key="4">
    <source>
        <dbReference type="Pfam" id="PF08540"/>
    </source>
</evidence>
<accession>A0A9Q5CVJ4</accession>
<dbReference type="Gene3D" id="3.40.47.10">
    <property type="match status" value="2"/>
</dbReference>
<protein>
    <submittedName>
        <fullName evidence="5">Hydroxymethylglutaryl-CoA synthase family protein</fullName>
    </submittedName>
</protein>
<dbReference type="PANTHER" id="PTHR43323">
    <property type="entry name" value="3-HYDROXY-3-METHYLGLUTARYL COENZYME A SYNTHASE"/>
    <property type="match status" value="1"/>
</dbReference>
<feature type="domain" description="Hydroxymethylglutaryl-coenzyme A synthase N-terminal" evidence="3">
    <location>
        <begin position="4"/>
        <end position="178"/>
    </location>
</feature>
<keyword evidence="6" id="KW-1185">Reference proteome</keyword>
<evidence type="ECO:0000256" key="1">
    <source>
        <dbReference type="ARBA" id="ARBA00007061"/>
    </source>
</evidence>
<dbReference type="Pfam" id="PF01154">
    <property type="entry name" value="HMG_CoA_synt_N"/>
    <property type="match status" value="1"/>
</dbReference>
<sequence length="420" mass="47031">MKTAGIESLSVFPGLTMIDAMQLTEHRGLSRERMSKLMMQGKSVAMPYEDPITFAVNAAKPIVDALSDKERSSIEMLITCTESGIDFEKSLSTYVHHYLGLNRSCRLFEIKQACYSGTAGVQTAINFILSQASPGARALVIATDIFWYGTADCNALLGKDLRYHEPCTGEGAVAILISENPHVFKIDKGANGYYGFEVMDAFRPIPDMYAGDTDLSLMTYLDCCETSYRSYIQKLPGTDYQQTFDYLSFHTPFGAMAKGTHRMMMRKFTQCNTMDIDIDFIKRVYPGLVYCMQVGNMMSGMLYLSLASTIEHSEISGESRVGCFSYGSGCCSEFYSGTFNHESKAALKKFSIDKRISDRHSLTNAEFDIVTNGMNTIKFGTRILSPDTQIVPGAWELAKRNGYLYLKEISDYHRKYAWSN</sequence>
<dbReference type="AlphaFoldDB" id="A0A9Q5CVJ4"/>
<dbReference type="PANTHER" id="PTHR43323:SF2">
    <property type="entry name" value="HYDROXYMETHYLGLUTARYL-COA SYNTHASE"/>
    <property type="match status" value="1"/>
</dbReference>
<dbReference type="InterPro" id="IPR013528">
    <property type="entry name" value="HMG_CoA_synth_N"/>
</dbReference>
<dbReference type="InterPro" id="IPR016039">
    <property type="entry name" value="Thiolase-like"/>
</dbReference>
<dbReference type="Pfam" id="PF08540">
    <property type="entry name" value="HMG_CoA_synt_C"/>
    <property type="match status" value="1"/>
</dbReference>
<name>A0A9Q5CVJ4_9BACT</name>
<dbReference type="SUPFAM" id="SSF53901">
    <property type="entry name" value="Thiolase-like"/>
    <property type="match status" value="2"/>
</dbReference>